<keyword evidence="3" id="KW-1185">Reference proteome</keyword>
<name>A0ABQ1PJ30_9MICC</name>
<dbReference type="Proteomes" id="UP000597761">
    <property type="component" value="Unassembled WGS sequence"/>
</dbReference>
<dbReference type="RefSeq" id="WP_188668852.1">
    <property type="nucleotide sequence ID" value="NZ_BMJI01000020.1"/>
</dbReference>
<accession>A0ABQ1PJ30</accession>
<protein>
    <recommendedName>
        <fullName evidence="4">Restriction endonuclease</fullName>
    </recommendedName>
</protein>
<evidence type="ECO:0008006" key="4">
    <source>
        <dbReference type="Google" id="ProtNLM"/>
    </source>
</evidence>
<reference evidence="3" key="1">
    <citation type="journal article" date="2019" name="Int. J. Syst. Evol. Microbiol.">
        <title>The Global Catalogue of Microorganisms (GCM) 10K type strain sequencing project: providing services to taxonomists for standard genome sequencing and annotation.</title>
        <authorList>
            <consortium name="The Broad Institute Genomics Platform"/>
            <consortium name="The Broad Institute Genome Sequencing Center for Infectious Disease"/>
            <person name="Wu L."/>
            <person name="Ma J."/>
        </authorList>
    </citation>
    <scope>NUCLEOTIDE SEQUENCE [LARGE SCALE GENOMIC DNA]</scope>
    <source>
        <strain evidence="3">CGMCC 1.15480</strain>
    </source>
</reference>
<evidence type="ECO:0000256" key="1">
    <source>
        <dbReference type="SAM" id="MobiDB-lite"/>
    </source>
</evidence>
<sequence>MSKSDAFSDFDPVLAAQPLTDPWTHSAGQQPVYAPDYDLLGKLLTIPVAAGSASESGRFARGIDAWLAHELRRAGFSSDEVWPRAERPRVLPRDLAVLLEKLPDRVSQDLRARISNIPSVAPTDAKVLGRAYDKQVDVAVARWDRGPEILLSTKAQVSSFAKNLPNRFEEAYGDAGNLRGRYPLAAVGFFFLQRSTILTREPDAFERTVDMMRKLRDLGGSNGYTATGMALVSWDETQPSPTVRVELDRVPEDVAPPQFLAAMIRQVLVVTPVVHHVDVRERMERRNIPVPETDDVDTSDVGVRES</sequence>
<comment type="caution">
    <text evidence="2">The sequence shown here is derived from an EMBL/GenBank/DDBJ whole genome shotgun (WGS) entry which is preliminary data.</text>
</comment>
<dbReference type="EMBL" id="BMJI01000020">
    <property type="protein sequence ID" value="GGC97887.1"/>
    <property type="molecule type" value="Genomic_DNA"/>
</dbReference>
<evidence type="ECO:0000313" key="2">
    <source>
        <dbReference type="EMBL" id="GGC97887.1"/>
    </source>
</evidence>
<gene>
    <name evidence="2" type="ORF">GCM10011512_26050</name>
</gene>
<proteinExistence type="predicted"/>
<evidence type="ECO:0000313" key="3">
    <source>
        <dbReference type="Proteomes" id="UP000597761"/>
    </source>
</evidence>
<organism evidence="2 3">
    <name type="scientific">Tersicoccus solisilvae</name>
    <dbReference type="NCBI Taxonomy" id="1882339"/>
    <lineage>
        <taxon>Bacteria</taxon>
        <taxon>Bacillati</taxon>
        <taxon>Actinomycetota</taxon>
        <taxon>Actinomycetes</taxon>
        <taxon>Micrococcales</taxon>
        <taxon>Micrococcaceae</taxon>
        <taxon>Tersicoccus</taxon>
    </lineage>
</organism>
<feature type="region of interest" description="Disordered" evidence="1">
    <location>
        <begin position="285"/>
        <end position="306"/>
    </location>
</feature>